<dbReference type="CDD" id="cd00430">
    <property type="entry name" value="PLPDE_III_AR"/>
    <property type="match status" value="1"/>
</dbReference>
<dbReference type="GO" id="GO:0008784">
    <property type="term" value="F:alanine racemase activity"/>
    <property type="evidence" value="ECO:0007669"/>
    <property type="project" value="UniProtKB-EC"/>
</dbReference>
<keyword evidence="3 4" id="KW-0413">Isomerase</keyword>
<reference evidence="6 7" key="1">
    <citation type="submission" date="2023-12" db="EMBL/GenBank/DDBJ databases">
        <title>Baltic Sea Cyanobacteria.</title>
        <authorList>
            <person name="Delbaje E."/>
            <person name="Fewer D.P."/>
            <person name="Shishido T.K."/>
        </authorList>
    </citation>
    <scope>NUCLEOTIDE SEQUENCE [LARGE SCALE GENOMIC DNA]</scope>
    <source>
        <strain evidence="6 7">CCNP 1315</strain>
    </source>
</reference>
<dbReference type="InterPro" id="IPR000821">
    <property type="entry name" value="Ala_racemase"/>
</dbReference>
<dbReference type="Pfam" id="PF00842">
    <property type="entry name" value="Ala_racemase_C"/>
    <property type="match status" value="1"/>
</dbReference>
<evidence type="ECO:0000313" key="7">
    <source>
        <dbReference type="Proteomes" id="UP001301728"/>
    </source>
</evidence>
<dbReference type="SUPFAM" id="SSF50621">
    <property type="entry name" value="Alanine racemase C-terminal domain-like"/>
    <property type="match status" value="1"/>
</dbReference>
<sequence>MVTKKPTSEKDRLILALRGRGIYDEICQRSWLEIDLAAIAYNVQQIKTLLSPQTTLMAVVKADAYGHGAVSIAKTVQTAGAGAFAVATTPEGIELREAGIKQPILVLGAAYTPDEVKAISHWQLQPTLCTPQQALLFSETLHSFNRTLSVHLNIDTGMSRLGTSWQQAVEFVQLVQRLPNLKIAGIYSHFATADSPDQTIMRQQHQRFQKVITQLGINPEKRFNKTPISRPCLHISNSAAALTDPALHYDMVRVGLAIYGLYPATHLRSTVDLKPVMQVKAKVTQIKTIEAGTGVSYGYQYIAEKTTRIAVVGIGYADGVPRNLSNKMKVLVRGEFLPQIGAITMDQLMIDVTSMPDLQVGEVVTLLGKEGENTISAEDWAADLGTISWEILCGFKHRLPRISY</sequence>
<proteinExistence type="inferred from homology"/>
<comment type="function">
    <text evidence="4">Catalyzes the interconversion of L-alanine and D-alanine. May also act on other amino acids.</text>
</comment>
<dbReference type="PANTHER" id="PTHR30511">
    <property type="entry name" value="ALANINE RACEMASE"/>
    <property type="match status" value="1"/>
</dbReference>
<dbReference type="InterPro" id="IPR009006">
    <property type="entry name" value="Ala_racemase/Decarboxylase_C"/>
</dbReference>
<organism evidence="6 7">
    <name type="scientific">Limnoraphis robusta CCNP1315</name>
    <dbReference type="NCBI Taxonomy" id="3110306"/>
    <lineage>
        <taxon>Bacteria</taxon>
        <taxon>Bacillati</taxon>
        <taxon>Cyanobacteriota</taxon>
        <taxon>Cyanophyceae</taxon>
        <taxon>Oscillatoriophycideae</taxon>
        <taxon>Oscillatoriales</taxon>
        <taxon>Sirenicapillariaceae</taxon>
        <taxon>Limnoraphis</taxon>
    </lineage>
</organism>
<feature type="domain" description="Alanine racemase C-terminal" evidence="5">
    <location>
        <begin position="276"/>
        <end position="404"/>
    </location>
</feature>
<feature type="active site" description="Proton acceptor; specific for D-alanine" evidence="4">
    <location>
        <position position="61"/>
    </location>
</feature>
<comment type="pathway">
    <text evidence="4">Amino-acid biosynthesis; D-alanine biosynthesis; D-alanine from L-alanine: step 1/1.</text>
</comment>
<dbReference type="RefSeq" id="WP_323224039.1">
    <property type="nucleotide sequence ID" value="NZ_JAYGHT010000025.1"/>
</dbReference>
<evidence type="ECO:0000259" key="5">
    <source>
        <dbReference type="SMART" id="SM01005"/>
    </source>
</evidence>
<dbReference type="PANTHER" id="PTHR30511:SF0">
    <property type="entry name" value="ALANINE RACEMASE, CATABOLIC-RELATED"/>
    <property type="match status" value="1"/>
</dbReference>
<keyword evidence="2 4" id="KW-0663">Pyridoxal phosphate</keyword>
<gene>
    <name evidence="6" type="primary">alr</name>
    <name evidence="6" type="ORF">VB854_09960</name>
</gene>
<protein>
    <recommendedName>
        <fullName evidence="4">Alanine racemase</fullName>
        <ecNumber evidence="4">5.1.1.1</ecNumber>
    </recommendedName>
</protein>
<evidence type="ECO:0000256" key="2">
    <source>
        <dbReference type="ARBA" id="ARBA00022898"/>
    </source>
</evidence>
<evidence type="ECO:0000313" key="6">
    <source>
        <dbReference type="EMBL" id="MEA5519275.1"/>
    </source>
</evidence>
<dbReference type="Proteomes" id="UP001301728">
    <property type="component" value="Unassembled WGS sequence"/>
</dbReference>
<evidence type="ECO:0000256" key="4">
    <source>
        <dbReference type="HAMAP-Rule" id="MF_01201"/>
    </source>
</evidence>
<dbReference type="InterPro" id="IPR029066">
    <property type="entry name" value="PLP-binding_barrel"/>
</dbReference>
<feature type="modified residue" description="N6-(pyridoxal phosphate)lysine" evidence="4">
    <location>
        <position position="61"/>
    </location>
</feature>
<dbReference type="Gene3D" id="3.20.20.10">
    <property type="entry name" value="Alanine racemase"/>
    <property type="match status" value="1"/>
</dbReference>
<feature type="binding site" evidence="4">
    <location>
        <position position="160"/>
    </location>
    <ligand>
        <name>substrate</name>
    </ligand>
</feature>
<dbReference type="InterPro" id="IPR001608">
    <property type="entry name" value="Ala_racemase_N"/>
</dbReference>
<feature type="binding site" evidence="4">
    <location>
        <position position="345"/>
    </location>
    <ligand>
        <name>substrate</name>
    </ligand>
</feature>
<comment type="similarity">
    <text evidence="4">Belongs to the alanine racemase family.</text>
</comment>
<dbReference type="Gene3D" id="2.40.37.10">
    <property type="entry name" value="Lyase, Ornithine Decarboxylase, Chain A, domain 1"/>
    <property type="match status" value="1"/>
</dbReference>
<dbReference type="NCBIfam" id="TIGR00492">
    <property type="entry name" value="alr"/>
    <property type="match status" value="1"/>
</dbReference>
<evidence type="ECO:0000256" key="3">
    <source>
        <dbReference type="ARBA" id="ARBA00023235"/>
    </source>
</evidence>
<keyword evidence="7" id="KW-1185">Reference proteome</keyword>
<dbReference type="PRINTS" id="PR00992">
    <property type="entry name" value="ALARACEMASE"/>
</dbReference>
<comment type="caution">
    <text evidence="6">The sequence shown here is derived from an EMBL/GenBank/DDBJ whole genome shotgun (WGS) entry which is preliminary data.</text>
</comment>
<dbReference type="PROSITE" id="PS00395">
    <property type="entry name" value="ALANINE_RACEMASE"/>
    <property type="match status" value="1"/>
</dbReference>
<dbReference type="SUPFAM" id="SSF51419">
    <property type="entry name" value="PLP-binding barrel"/>
    <property type="match status" value="1"/>
</dbReference>
<feature type="active site" description="Proton acceptor; specific for L-alanine" evidence="4">
    <location>
        <position position="297"/>
    </location>
</feature>
<accession>A0ABU5TWK0</accession>
<dbReference type="InterPro" id="IPR020622">
    <property type="entry name" value="Ala_racemase_pyridoxalP-BS"/>
</dbReference>
<name>A0ABU5TWK0_9CYAN</name>
<dbReference type="SMART" id="SM01005">
    <property type="entry name" value="Ala_racemase_C"/>
    <property type="match status" value="1"/>
</dbReference>
<comment type="cofactor">
    <cofactor evidence="1 4">
        <name>pyridoxal 5'-phosphate</name>
        <dbReference type="ChEBI" id="CHEBI:597326"/>
    </cofactor>
</comment>
<dbReference type="EC" id="5.1.1.1" evidence="4"/>
<dbReference type="EMBL" id="JAYGHT010000025">
    <property type="protein sequence ID" value="MEA5519275.1"/>
    <property type="molecule type" value="Genomic_DNA"/>
</dbReference>
<dbReference type="HAMAP" id="MF_01201">
    <property type="entry name" value="Ala_racemase"/>
    <property type="match status" value="1"/>
</dbReference>
<evidence type="ECO:0000256" key="1">
    <source>
        <dbReference type="ARBA" id="ARBA00001933"/>
    </source>
</evidence>
<comment type="catalytic activity">
    <reaction evidence="4">
        <text>L-alanine = D-alanine</text>
        <dbReference type="Rhea" id="RHEA:20249"/>
        <dbReference type="ChEBI" id="CHEBI:57416"/>
        <dbReference type="ChEBI" id="CHEBI:57972"/>
        <dbReference type="EC" id="5.1.1.1"/>
    </reaction>
</comment>
<dbReference type="InterPro" id="IPR011079">
    <property type="entry name" value="Ala_racemase_C"/>
</dbReference>
<dbReference type="Pfam" id="PF01168">
    <property type="entry name" value="Ala_racemase_N"/>
    <property type="match status" value="1"/>
</dbReference>